<keyword evidence="4" id="KW-0548">Nucleotidyltransferase</keyword>
<dbReference type="CDD" id="cd18138">
    <property type="entry name" value="HLD_clamp_pol_III_delta"/>
    <property type="match status" value="1"/>
</dbReference>
<protein>
    <recommendedName>
        <fullName evidence="2 9">DNA polymerase III subunit delta</fullName>
        <ecNumber evidence="1 9">2.7.7.7</ecNumber>
    </recommendedName>
</protein>
<dbReference type="PANTHER" id="PTHR34388:SF1">
    <property type="entry name" value="DNA POLYMERASE III SUBUNIT DELTA"/>
    <property type="match status" value="1"/>
</dbReference>
<dbReference type="NCBIfam" id="TIGR01128">
    <property type="entry name" value="holA"/>
    <property type="match status" value="1"/>
</dbReference>
<evidence type="ECO:0000256" key="1">
    <source>
        <dbReference type="ARBA" id="ARBA00012417"/>
    </source>
</evidence>
<dbReference type="AlphaFoldDB" id="A0A4Q7YHP0"/>
<keyword evidence="3" id="KW-0808">Transferase</keyword>
<dbReference type="InterPro" id="IPR010372">
    <property type="entry name" value="DNA_pol3_delta_N"/>
</dbReference>
<evidence type="ECO:0000313" key="13">
    <source>
        <dbReference type="Proteomes" id="UP000292423"/>
    </source>
</evidence>
<comment type="catalytic activity">
    <reaction evidence="8">
        <text>DNA(n) + a 2'-deoxyribonucleoside 5'-triphosphate = DNA(n+1) + diphosphate</text>
        <dbReference type="Rhea" id="RHEA:22508"/>
        <dbReference type="Rhea" id="RHEA-COMP:17339"/>
        <dbReference type="Rhea" id="RHEA-COMP:17340"/>
        <dbReference type="ChEBI" id="CHEBI:33019"/>
        <dbReference type="ChEBI" id="CHEBI:61560"/>
        <dbReference type="ChEBI" id="CHEBI:173112"/>
        <dbReference type="EC" id="2.7.7.7"/>
    </reaction>
</comment>
<dbReference type="GO" id="GO:0003887">
    <property type="term" value="F:DNA-directed DNA polymerase activity"/>
    <property type="evidence" value="ECO:0007669"/>
    <property type="project" value="UniProtKB-UniRule"/>
</dbReference>
<dbReference type="Pfam" id="PF06144">
    <property type="entry name" value="DNA_pol3_delta"/>
    <property type="match status" value="1"/>
</dbReference>
<evidence type="ECO:0000256" key="7">
    <source>
        <dbReference type="ARBA" id="ARBA00034754"/>
    </source>
</evidence>
<dbReference type="SUPFAM" id="SSF52540">
    <property type="entry name" value="P-loop containing nucleoside triphosphate hydrolases"/>
    <property type="match status" value="1"/>
</dbReference>
<comment type="caution">
    <text evidence="12">The sequence shown here is derived from an EMBL/GenBank/DDBJ whole genome shotgun (WGS) entry which is preliminary data.</text>
</comment>
<evidence type="ECO:0000259" key="11">
    <source>
        <dbReference type="Pfam" id="PF14840"/>
    </source>
</evidence>
<keyword evidence="13" id="KW-1185">Reference proteome</keyword>
<organism evidence="12 13">
    <name type="scientific">Fluviicoccus keumensis</name>
    <dbReference type="NCBI Taxonomy" id="1435465"/>
    <lineage>
        <taxon>Bacteria</taxon>
        <taxon>Pseudomonadati</taxon>
        <taxon>Pseudomonadota</taxon>
        <taxon>Gammaproteobacteria</taxon>
        <taxon>Moraxellales</taxon>
        <taxon>Moraxellaceae</taxon>
        <taxon>Fluviicoccus</taxon>
    </lineage>
</organism>
<dbReference type="Gene3D" id="3.40.50.300">
    <property type="entry name" value="P-loop containing nucleotide triphosphate hydrolases"/>
    <property type="match status" value="1"/>
</dbReference>
<feature type="domain" description="DNA polymerase III subunit delta C-terminal" evidence="11">
    <location>
        <begin position="210"/>
        <end position="332"/>
    </location>
</feature>
<evidence type="ECO:0000256" key="3">
    <source>
        <dbReference type="ARBA" id="ARBA00022679"/>
    </source>
</evidence>
<evidence type="ECO:0000256" key="9">
    <source>
        <dbReference type="NCBIfam" id="TIGR01128"/>
    </source>
</evidence>
<dbReference type="InterPro" id="IPR008921">
    <property type="entry name" value="DNA_pol3_clamp-load_cplx_C"/>
</dbReference>
<dbReference type="InterPro" id="IPR027417">
    <property type="entry name" value="P-loop_NTPase"/>
</dbReference>
<evidence type="ECO:0000256" key="2">
    <source>
        <dbReference type="ARBA" id="ARBA00017703"/>
    </source>
</evidence>
<dbReference type="SUPFAM" id="SSF48019">
    <property type="entry name" value="post-AAA+ oligomerization domain-like"/>
    <property type="match status" value="1"/>
</dbReference>
<evidence type="ECO:0000256" key="6">
    <source>
        <dbReference type="ARBA" id="ARBA00022932"/>
    </source>
</evidence>
<dbReference type="Proteomes" id="UP000292423">
    <property type="component" value="Unassembled WGS sequence"/>
</dbReference>
<evidence type="ECO:0000259" key="10">
    <source>
        <dbReference type="Pfam" id="PF06144"/>
    </source>
</evidence>
<accession>A0A4Q7YHP0</accession>
<comment type="similarity">
    <text evidence="7">Belongs to the DNA polymerase HolA subunit family.</text>
</comment>
<feature type="domain" description="DNA polymerase III delta N-terminal" evidence="10">
    <location>
        <begin position="19"/>
        <end position="134"/>
    </location>
</feature>
<dbReference type="Gene3D" id="1.10.8.60">
    <property type="match status" value="1"/>
</dbReference>
<dbReference type="InterPro" id="IPR032780">
    <property type="entry name" value="DNA_pol3_delt_C"/>
</dbReference>
<name>A0A4Q7YHP0_9GAMM</name>
<dbReference type="Pfam" id="PF14840">
    <property type="entry name" value="DNA_pol3_delt_C"/>
    <property type="match status" value="1"/>
</dbReference>
<proteinExistence type="inferred from homology"/>
<reference evidence="12 13" key="1">
    <citation type="submission" date="2019-02" db="EMBL/GenBank/DDBJ databases">
        <title>Genomic Encyclopedia of Type Strains, Phase IV (KMG-IV): sequencing the most valuable type-strain genomes for metagenomic binning, comparative biology and taxonomic classification.</title>
        <authorList>
            <person name="Goeker M."/>
        </authorList>
    </citation>
    <scope>NUCLEOTIDE SEQUENCE [LARGE SCALE GENOMIC DNA]</scope>
    <source>
        <strain evidence="12 13">DSM 105135</strain>
    </source>
</reference>
<evidence type="ECO:0000313" key="12">
    <source>
        <dbReference type="EMBL" id="RZU37052.1"/>
    </source>
</evidence>
<dbReference type="RefSeq" id="WP_130415109.1">
    <property type="nucleotide sequence ID" value="NZ_SHKX01000015.1"/>
</dbReference>
<dbReference type="GO" id="GO:0009360">
    <property type="term" value="C:DNA polymerase III complex"/>
    <property type="evidence" value="ECO:0007669"/>
    <property type="project" value="UniProtKB-UniRule"/>
</dbReference>
<dbReference type="OrthoDB" id="9770982at2"/>
<evidence type="ECO:0000256" key="4">
    <source>
        <dbReference type="ARBA" id="ARBA00022695"/>
    </source>
</evidence>
<sequence>MKCDARALPRQLKVLKPVYVIHGDEPLLAQESLDALRAAARKQGFTERDRHDVGKEWDMALRSCDTLSLFADRKILELHALNKPDAAAGKALDAFLKNPPDDILLLIVLPRLDAAAQKAAWFNRCDAVGVTVSCQPLTSREHRDWLVERLGRQRLTVTEDALTWLAGQTEGNLLAADQEVLKLHMLFGEGSIDLAQVQSAVGDSARFTLFDLTDTALAGDAAKTARIFFSLKAEGLAESLILWTLSREIRSLLAFAEGQQQGTPPAQLFQQLGIWAKRQGLVSAALRRLPPATLKRLNNELMEADLAIKGQSPDSAWDILLRLSLDLAGVRLFDAVI</sequence>
<evidence type="ECO:0000256" key="8">
    <source>
        <dbReference type="ARBA" id="ARBA00049244"/>
    </source>
</evidence>
<dbReference type="EC" id="2.7.7.7" evidence="1 9"/>
<keyword evidence="5" id="KW-0235">DNA replication</keyword>
<dbReference type="GO" id="GO:0006261">
    <property type="term" value="P:DNA-templated DNA replication"/>
    <property type="evidence" value="ECO:0007669"/>
    <property type="project" value="TreeGrafter"/>
</dbReference>
<gene>
    <name evidence="12" type="ORF">EV700_2919</name>
</gene>
<dbReference type="GO" id="GO:0003677">
    <property type="term" value="F:DNA binding"/>
    <property type="evidence" value="ECO:0007669"/>
    <property type="project" value="InterPro"/>
</dbReference>
<dbReference type="InterPro" id="IPR005790">
    <property type="entry name" value="DNA_polIII_delta"/>
</dbReference>
<dbReference type="PANTHER" id="PTHR34388">
    <property type="entry name" value="DNA POLYMERASE III SUBUNIT DELTA"/>
    <property type="match status" value="1"/>
</dbReference>
<dbReference type="EMBL" id="SHKX01000015">
    <property type="protein sequence ID" value="RZU37052.1"/>
    <property type="molecule type" value="Genomic_DNA"/>
</dbReference>
<evidence type="ECO:0000256" key="5">
    <source>
        <dbReference type="ARBA" id="ARBA00022705"/>
    </source>
</evidence>
<keyword evidence="6" id="KW-0239">DNA-directed DNA polymerase</keyword>
<dbReference type="Gene3D" id="1.20.272.10">
    <property type="match status" value="1"/>
</dbReference>